<dbReference type="EMBL" id="CADCVM010000272">
    <property type="protein sequence ID" value="CAA9501815.1"/>
    <property type="molecule type" value="Genomic_DNA"/>
</dbReference>
<feature type="compositionally biased region" description="Basic and acidic residues" evidence="1">
    <location>
        <begin position="179"/>
        <end position="207"/>
    </location>
</feature>
<feature type="compositionally biased region" description="Basic and acidic residues" evidence="1">
    <location>
        <begin position="126"/>
        <end position="142"/>
    </location>
</feature>
<feature type="compositionally biased region" description="Low complexity" evidence="1">
    <location>
        <begin position="1"/>
        <end position="14"/>
    </location>
</feature>
<feature type="region of interest" description="Disordered" evidence="1">
    <location>
        <begin position="1"/>
        <end position="142"/>
    </location>
</feature>
<protein>
    <submittedName>
        <fullName evidence="2">Spermidine/putrescine import ABC transporter substrate-binding protein PotD</fullName>
    </submittedName>
</protein>
<evidence type="ECO:0000256" key="1">
    <source>
        <dbReference type="SAM" id="MobiDB-lite"/>
    </source>
</evidence>
<feature type="region of interest" description="Disordered" evidence="1">
    <location>
        <begin position="155"/>
        <end position="207"/>
    </location>
</feature>
<reference evidence="2" key="1">
    <citation type="submission" date="2020-02" db="EMBL/GenBank/DDBJ databases">
        <authorList>
            <person name="Meier V. D."/>
        </authorList>
    </citation>
    <scope>NUCLEOTIDE SEQUENCE</scope>
    <source>
        <strain evidence="2">AVDCRST_MAG05</strain>
    </source>
</reference>
<evidence type="ECO:0000313" key="2">
    <source>
        <dbReference type="EMBL" id="CAA9501815.1"/>
    </source>
</evidence>
<feature type="non-terminal residue" evidence="2">
    <location>
        <position position="207"/>
    </location>
</feature>
<name>A0A6J4SQM1_9ACTN</name>
<accession>A0A6J4SQM1</accession>
<dbReference type="AlphaFoldDB" id="A0A6J4SQM1"/>
<feature type="non-terminal residue" evidence="2">
    <location>
        <position position="1"/>
    </location>
</feature>
<feature type="compositionally biased region" description="Basic and acidic residues" evidence="1">
    <location>
        <begin position="98"/>
        <end position="118"/>
    </location>
</feature>
<organism evidence="2">
    <name type="scientific">uncultured Rubrobacteraceae bacterium</name>
    <dbReference type="NCBI Taxonomy" id="349277"/>
    <lineage>
        <taxon>Bacteria</taxon>
        <taxon>Bacillati</taxon>
        <taxon>Actinomycetota</taxon>
        <taxon>Rubrobacteria</taxon>
        <taxon>Rubrobacterales</taxon>
        <taxon>Rubrobacteraceae</taxon>
        <taxon>environmental samples</taxon>
    </lineage>
</organism>
<feature type="compositionally biased region" description="Basic and acidic residues" evidence="1">
    <location>
        <begin position="18"/>
        <end position="35"/>
    </location>
</feature>
<feature type="compositionally biased region" description="Low complexity" evidence="1">
    <location>
        <begin position="60"/>
        <end position="74"/>
    </location>
</feature>
<proteinExistence type="predicted"/>
<feature type="compositionally biased region" description="Basic and acidic residues" evidence="1">
    <location>
        <begin position="155"/>
        <end position="166"/>
    </location>
</feature>
<sequence>GDRPAPRVLGPPVGRRVRGQDVHAQRLQGDARGRPLQDGPLRQHHGHGRAPERRGRAQEAEAAPARLLRLDGGPPARPERRPPARARLQRRRLPGALREPRPRLRGPEARRHPLDGQHVHPQRRRAPAERPQVHKLHPGREDGGRALQLHLLQHPERGGAADDRRRAQGPPWLRPPRQRLREAAGDRGPGRGDARVRAPLHRSEELL</sequence>
<gene>
    <name evidence="2" type="ORF">AVDCRST_MAG05-2492</name>
</gene>
<feature type="compositionally biased region" description="Basic residues" evidence="1">
    <location>
        <begin position="83"/>
        <end position="93"/>
    </location>
</feature>
<feature type="compositionally biased region" description="Basic and acidic residues" evidence="1">
    <location>
        <begin position="49"/>
        <end position="59"/>
    </location>
</feature>